<accession>A0A5C4S9J5</accession>
<name>A0A5C4S9J5_CHLTI</name>
<dbReference type="Pfam" id="PF11307">
    <property type="entry name" value="DUF3109"/>
    <property type="match status" value="1"/>
</dbReference>
<dbReference type="EMBL" id="VDCH01000006">
    <property type="protein sequence ID" value="TNJ39391.1"/>
    <property type="molecule type" value="Genomic_DNA"/>
</dbReference>
<comment type="caution">
    <text evidence="2">The sequence shown here is derived from an EMBL/GenBank/DDBJ whole genome shotgun (WGS) entry which is preliminary data.</text>
</comment>
<evidence type="ECO:0000313" key="2">
    <source>
        <dbReference type="EMBL" id="TNJ39391.1"/>
    </source>
</evidence>
<organism evidence="2 3">
    <name type="scientific">Chlorobaculum thiosulfatiphilum</name>
    <name type="common">Chlorobium limicola f.sp. thiosulfatophilum</name>
    <dbReference type="NCBI Taxonomy" id="115852"/>
    <lineage>
        <taxon>Bacteria</taxon>
        <taxon>Pseudomonadati</taxon>
        <taxon>Chlorobiota</taxon>
        <taxon>Chlorobiia</taxon>
        <taxon>Chlorobiales</taxon>
        <taxon>Chlorobiaceae</taxon>
        <taxon>Chlorobaculum</taxon>
    </lineage>
</organism>
<gene>
    <name evidence="2" type="ORF">FGF66_04605</name>
</gene>
<evidence type="ECO:0000313" key="3">
    <source>
        <dbReference type="Proteomes" id="UP000308271"/>
    </source>
</evidence>
<proteinExistence type="inferred from homology"/>
<sequence>MLSMSVLSIGEVLVDRAVLKARFCCNLELCHGACCVEGELGAPIDAAEAKYLESTVEPLRPLLPERNLRYIRRHGCTEVYQGNLYTKTIDGQECVFVYHENGKALCAVETAYKQGLLGATKPLSCRLFPIRVRKKFGLDYLVYEQHAMCRDARRQGVEQNVMLIDYVKAPLVEKYGEDWYMSLKEFAASI</sequence>
<protein>
    <submittedName>
        <fullName evidence="2">DUF3109 family protein</fullName>
    </submittedName>
</protein>
<dbReference type="InterPro" id="IPR021458">
    <property type="entry name" value="Rv0495c"/>
</dbReference>
<dbReference type="OrthoDB" id="597501at2"/>
<comment type="similarity">
    <text evidence="1">Belongs to the Rv0495c family.</text>
</comment>
<evidence type="ECO:0000256" key="1">
    <source>
        <dbReference type="ARBA" id="ARBA00093770"/>
    </source>
</evidence>
<keyword evidence="3" id="KW-1185">Reference proteome</keyword>
<reference evidence="2 3" key="1">
    <citation type="submission" date="2019-05" db="EMBL/GenBank/DDBJ databases">
        <title>Draft Whole-Genome sequence of the green sulfur bacterium Chlorobaculum thiosulfatiphilum DSM 249.</title>
        <authorList>
            <person name="Meyer T.E."/>
            <person name="Kyndt J.A."/>
        </authorList>
    </citation>
    <scope>NUCLEOTIDE SEQUENCE [LARGE SCALE GENOMIC DNA]</scope>
    <source>
        <strain evidence="2 3">DSM 249</strain>
    </source>
</reference>
<dbReference type="Proteomes" id="UP000308271">
    <property type="component" value="Unassembled WGS sequence"/>
</dbReference>
<dbReference type="AlphaFoldDB" id="A0A5C4S9J5"/>